<protein>
    <recommendedName>
        <fullName evidence="5">Secreted protein</fullName>
    </recommendedName>
</protein>
<feature type="signal peptide" evidence="2">
    <location>
        <begin position="1"/>
        <end position="21"/>
    </location>
</feature>
<comment type="caution">
    <text evidence="3">The sequence shown here is derived from an EMBL/GenBank/DDBJ whole genome shotgun (WGS) entry which is preliminary data.</text>
</comment>
<gene>
    <name evidence="3" type="ORF">DFH08DRAFT_881820</name>
</gene>
<feature type="chain" id="PRO_5042276302" description="Secreted protein" evidence="2">
    <location>
        <begin position="22"/>
        <end position="100"/>
    </location>
</feature>
<keyword evidence="4" id="KW-1185">Reference proteome</keyword>
<keyword evidence="2" id="KW-0732">Signal</keyword>
<evidence type="ECO:0000256" key="2">
    <source>
        <dbReference type="SAM" id="SignalP"/>
    </source>
</evidence>
<proteinExistence type="predicted"/>
<evidence type="ECO:0000256" key="1">
    <source>
        <dbReference type="SAM" id="MobiDB-lite"/>
    </source>
</evidence>
<name>A0AAD7ELK9_9AGAR</name>
<sequence length="100" mass="10502">MRVPHAPQSIVQLILFASASALPVPLVCNQAFHPSTHPYADVSTTNRPPRLRATMGLPSAGDTTQLIPTSPPLLPYSPSLLVTLCTDTALSPGPSLPILP</sequence>
<accession>A0AAD7ELK9</accession>
<dbReference type="AlphaFoldDB" id="A0AAD7ELK9"/>
<feature type="region of interest" description="Disordered" evidence="1">
    <location>
        <begin position="37"/>
        <end position="68"/>
    </location>
</feature>
<evidence type="ECO:0000313" key="3">
    <source>
        <dbReference type="EMBL" id="KAJ7331571.1"/>
    </source>
</evidence>
<reference evidence="3" key="1">
    <citation type="submission" date="2023-03" db="EMBL/GenBank/DDBJ databases">
        <title>Massive genome expansion in bonnet fungi (Mycena s.s.) driven by repeated elements and novel gene families across ecological guilds.</title>
        <authorList>
            <consortium name="Lawrence Berkeley National Laboratory"/>
            <person name="Harder C.B."/>
            <person name="Miyauchi S."/>
            <person name="Viragh M."/>
            <person name="Kuo A."/>
            <person name="Thoen E."/>
            <person name="Andreopoulos B."/>
            <person name="Lu D."/>
            <person name="Skrede I."/>
            <person name="Drula E."/>
            <person name="Henrissat B."/>
            <person name="Morin E."/>
            <person name="Kohler A."/>
            <person name="Barry K."/>
            <person name="LaButti K."/>
            <person name="Morin E."/>
            <person name="Salamov A."/>
            <person name="Lipzen A."/>
            <person name="Mereny Z."/>
            <person name="Hegedus B."/>
            <person name="Baldrian P."/>
            <person name="Stursova M."/>
            <person name="Weitz H."/>
            <person name="Taylor A."/>
            <person name="Grigoriev I.V."/>
            <person name="Nagy L.G."/>
            <person name="Martin F."/>
            <person name="Kauserud H."/>
        </authorList>
    </citation>
    <scope>NUCLEOTIDE SEQUENCE</scope>
    <source>
        <strain evidence="3">CBHHK002</strain>
    </source>
</reference>
<dbReference type="Proteomes" id="UP001218218">
    <property type="component" value="Unassembled WGS sequence"/>
</dbReference>
<evidence type="ECO:0008006" key="5">
    <source>
        <dbReference type="Google" id="ProtNLM"/>
    </source>
</evidence>
<evidence type="ECO:0000313" key="4">
    <source>
        <dbReference type="Proteomes" id="UP001218218"/>
    </source>
</evidence>
<organism evidence="3 4">
    <name type="scientific">Mycena albidolilacea</name>
    <dbReference type="NCBI Taxonomy" id="1033008"/>
    <lineage>
        <taxon>Eukaryota</taxon>
        <taxon>Fungi</taxon>
        <taxon>Dikarya</taxon>
        <taxon>Basidiomycota</taxon>
        <taxon>Agaricomycotina</taxon>
        <taxon>Agaricomycetes</taxon>
        <taxon>Agaricomycetidae</taxon>
        <taxon>Agaricales</taxon>
        <taxon>Marasmiineae</taxon>
        <taxon>Mycenaceae</taxon>
        <taxon>Mycena</taxon>
    </lineage>
</organism>
<dbReference type="EMBL" id="JARIHO010000035">
    <property type="protein sequence ID" value="KAJ7331571.1"/>
    <property type="molecule type" value="Genomic_DNA"/>
</dbReference>